<dbReference type="InterPro" id="IPR036390">
    <property type="entry name" value="WH_DNA-bd_sf"/>
</dbReference>
<protein>
    <submittedName>
        <fullName evidence="3">DNA-binding MarR family transcriptional regulator</fullName>
    </submittedName>
</protein>
<feature type="domain" description="HTH marR-type" evidence="1">
    <location>
        <begin position="21"/>
        <end position="154"/>
    </location>
</feature>
<dbReference type="InterPro" id="IPR036388">
    <property type="entry name" value="WH-like_DNA-bd_sf"/>
</dbReference>
<keyword evidence="3" id="KW-0238">DNA-binding</keyword>
<dbReference type="EMBL" id="SGWZ01000003">
    <property type="protein sequence ID" value="RZS69726.1"/>
    <property type="molecule type" value="Genomic_DNA"/>
</dbReference>
<dbReference type="Gene3D" id="1.10.10.10">
    <property type="entry name" value="Winged helix-like DNA-binding domain superfamily/Winged helix DNA-binding domain"/>
    <property type="match status" value="1"/>
</dbReference>
<dbReference type="Proteomes" id="UP000292039">
    <property type="component" value="Unassembled WGS sequence"/>
</dbReference>
<evidence type="ECO:0000313" key="3">
    <source>
        <dbReference type="EMBL" id="RZS69726.1"/>
    </source>
</evidence>
<dbReference type="GO" id="GO:0003700">
    <property type="term" value="F:DNA-binding transcription factor activity"/>
    <property type="evidence" value="ECO:0007669"/>
    <property type="project" value="InterPro"/>
</dbReference>
<evidence type="ECO:0000259" key="1">
    <source>
        <dbReference type="PROSITE" id="PS50995"/>
    </source>
</evidence>
<dbReference type="EMBL" id="LBNE01000007">
    <property type="protein sequence ID" value="KKO71364.1"/>
    <property type="molecule type" value="Genomic_DNA"/>
</dbReference>
<dbReference type="PRINTS" id="PR00598">
    <property type="entry name" value="HTHMARR"/>
</dbReference>
<reference evidence="2 4" key="1">
    <citation type="submission" date="2015-04" db="EMBL/GenBank/DDBJ databases">
        <title>Genome sequence of Kerstersia gyiorum CG1.</title>
        <authorList>
            <person name="Greninger A.L."/>
            <person name="Kozyreva V."/>
            <person name="Chaturvedi V."/>
        </authorList>
    </citation>
    <scope>NUCLEOTIDE SEQUENCE [LARGE SCALE GENOMIC DNA]</scope>
    <source>
        <strain evidence="2 4">CG1</strain>
    </source>
</reference>
<evidence type="ECO:0000313" key="5">
    <source>
        <dbReference type="Proteomes" id="UP000292039"/>
    </source>
</evidence>
<gene>
    <name evidence="2" type="ORF">AAV32_10840</name>
    <name evidence="3" type="ORF">EV679_2333</name>
</gene>
<dbReference type="GO" id="GO:0003677">
    <property type="term" value="F:DNA binding"/>
    <property type="evidence" value="ECO:0007669"/>
    <property type="project" value="UniProtKB-KW"/>
</dbReference>
<dbReference type="RefSeq" id="WP_068371650.1">
    <property type="nucleotide sequence ID" value="NZ_CBCSEB010000021.1"/>
</dbReference>
<dbReference type="InterPro" id="IPR000835">
    <property type="entry name" value="HTH_MarR-typ"/>
</dbReference>
<dbReference type="GO" id="GO:0006950">
    <property type="term" value="P:response to stress"/>
    <property type="evidence" value="ECO:0007669"/>
    <property type="project" value="TreeGrafter"/>
</dbReference>
<evidence type="ECO:0000313" key="4">
    <source>
        <dbReference type="Proteomes" id="UP000078084"/>
    </source>
</evidence>
<dbReference type="Proteomes" id="UP000078084">
    <property type="component" value="Unassembled WGS sequence"/>
</dbReference>
<dbReference type="SUPFAM" id="SSF46785">
    <property type="entry name" value="Winged helix' DNA-binding domain"/>
    <property type="match status" value="1"/>
</dbReference>
<dbReference type="Pfam" id="PF01047">
    <property type="entry name" value="MarR"/>
    <property type="match status" value="1"/>
</dbReference>
<accession>A0A171KR47</accession>
<dbReference type="GeneID" id="99725606"/>
<dbReference type="AlphaFoldDB" id="A0A171KR47"/>
<dbReference type="PROSITE" id="PS50995">
    <property type="entry name" value="HTH_MARR_2"/>
    <property type="match status" value="1"/>
</dbReference>
<dbReference type="PANTHER" id="PTHR33164:SF43">
    <property type="entry name" value="HTH-TYPE TRANSCRIPTIONAL REPRESSOR YETL"/>
    <property type="match status" value="1"/>
</dbReference>
<sequence>MEEKDPQALSSSSTLDTSCLHHVLGHQLAMATAPTRKVFIKHIGQPLDLRPAEFSMLLIIANNAGVTQKQLAQALALPAPKVTVMLDRLSEKGLLLRERNTTDKRSIRVHLTPAGQELADRGYQISLRMENDLLRGLTQAERFMLLELLNKVARRSR</sequence>
<reference evidence="3 5" key="2">
    <citation type="submission" date="2019-02" db="EMBL/GenBank/DDBJ databases">
        <title>Genomic Encyclopedia of Type Strains, Phase IV (KMG-IV): sequencing the most valuable type-strain genomes for metagenomic binning, comparative biology and taxonomic classification.</title>
        <authorList>
            <person name="Goeker M."/>
        </authorList>
    </citation>
    <scope>NUCLEOTIDE SEQUENCE [LARGE SCALE GENOMIC DNA]</scope>
    <source>
        <strain evidence="3 5">DSM 16618</strain>
    </source>
</reference>
<dbReference type="InterPro" id="IPR039422">
    <property type="entry name" value="MarR/SlyA-like"/>
</dbReference>
<dbReference type="OrthoDB" id="9806864at2"/>
<name>A0A171KR47_9BURK</name>
<organism evidence="2 4">
    <name type="scientific">Kerstersia gyiorum</name>
    <dbReference type="NCBI Taxonomy" id="206506"/>
    <lineage>
        <taxon>Bacteria</taxon>
        <taxon>Pseudomonadati</taxon>
        <taxon>Pseudomonadota</taxon>
        <taxon>Betaproteobacteria</taxon>
        <taxon>Burkholderiales</taxon>
        <taxon>Alcaligenaceae</taxon>
        <taxon>Kerstersia</taxon>
    </lineage>
</organism>
<evidence type="ECO:0000313" key="2">
    <source>
        <dbReference type="EMBL" id="KKO71364.1"/>
    </source>
</evidence>
<dbReference type="SMART" id="SM00347">
    <property type="entry name" value="HTH_MARR"/>
    <property type="match status" value="1"/>
</dbReference>
<dbReference type="STRING" id="206506.AAV32_10840"/>
<dbReference type="PANTHER" id="PTHR33164">
    <property type="entry name" value="TRANSCRIPTIONAL REGULATOR, MARR FAMILY"/>
    <property type="match status" value="1"/>
</dbReference>
<comment type="caution">
    <text evidence="2">The sequence shown here is derived from an EMBL/GenBank/DDBJ whole genome shotgun (WGS) entry which is preliminary data.</text>
</comment>
<keyword evidence="4" id="KW-1185">Reference proteome</keyword>
<proteinExistence type="predicted"/>